<reference evidence="1 2" key="1">
    <citation type="journal article" date="2016" name="Nat. Commun.">
        <title>Ectomycorrhizal ecology is imprinted in the genome of the dominant symbiotic fungus Cenococcum geophilum.</title>
        <authorList>
            <consortium name="DOE Joint Genome Institute"/>
            <person name="Peter M."/>
            <person name="Kohler A."/>
            <person name="Ohm R.A."/>
            <person name="Kuo A."/>
            <person name="Krutzmann J."/>
            <person name="Morin E."/>
            <person name="Arend M."/>
            <person name="Barry K.W."/>
            <person name="Binder M."/>
            <person name="Choi C."/>
            <person name="Clum A."/>
            <person name="Copeland A."/>
            <person name="Grisel N."/>
            <person name="Haridas S."/>
            <person name="Kipfer T."/>
            <person name="LaButti K."/>
            <person name="Lindquist E."/>
            <person name="Lipzen A."/>
            <person name="Maire R."/>
            <person name="Meier B."/>
            <person name="Mihaltcheva S."/>
            <person name="Molinier V."/>
            <person name="Murat C."/>
            <person name="Poggeler S."/>
            <person name="Quandt C.A."/>
            <person name="Sperisen C."/>
            <person name="Tritt A."/>
            <person name="Tisserant E."/>
            <person name="Crous P.W."/>
            <person name="Henrissat B."/>
            <person name="Nehls U."/>
            <person name="Egli S."/>
            <person name="Spatafora J.W."/>
            <person name="Grigoriev I.V."/>
            <person name="Martin F.M."/>
        </authorList>
    </citation>
    <scope>NUCLEOTIDE SEQUENCE [LARGE SCALE GENOMIC DNA]</scope>
    <source>
        <strain evidence="1 2">1.58</strain>
    </source>
</reference>
<dbReference type="EMBL" id="KV748259">
    <property type="protein sequence ID" value="OCK87572.1"/>
    <property type="molecule type" value="Genomic_DNA"/>
</dbReference>
<name>A0ACC8EMI8_9PEZI</name>
<evidence type="ECO:0000313" key="2">
    <source>
        <dbReference type="Proteomes" id="UP000250078"/>
    </source>
</evidence>
<protein>
    <submittedName>
        <fullName evidence="1">Anticodon-binding protein</fullName>
    </submittedName>
</protein>
<proteinExistence type="predicted"/>
<accession>A0ACC8EMI8</accession>
<keyword evidence="2" id="KW-1185">Reference proteome</keyword>
<evidence type="ECO:0000313" key="1">
    <source>
        <dbReference type="EMBL" id="OCK87572.1"/>
    </source>
</evidence>
<organism evidence="1 2">
    <name type="scientific">Cenococcum geophilum 1.58</name>
    <dbReference type="NCBI Taxonomy" id="794803"/>
    <lineage>
        <taxon>Eukaryota</taxon>
        <taxon>Fungi</taxon>
        <taxon>Dikarya</taxon>
        <taxon>Ascomycota</taxon>
        <taxon>Pezizomycotina</taxon>
        <taxon>Dothideomycetes</taxon>
        <taxon>Pleosporomycetidae</taxon>
        <taxon>Gloniales</taxon>
        <taxon>Gloniaceae</taxon>
        <taxon>Cenococcum</taxon>
    </lineage>
</organism>
<gene>
    <name evidence="1" type="ORF">K441DRAFT_352075</name>
</gene>
<dbReference type="Proteomes" id="UP000250078">
    <property type="component" value="Unassembled WGS sequence"/>
</dbReference>
<sequence>MEQCCSLGIYPRTPLANFYGAGKQKLLDELHRIVAVLTDHGIRVECDTREHYSPGWRLNRYELRGFPLRIEFGPKNAANDVITTVRRDTGEKGTVQVSHRMAQDVQALLDKMQREMLERACNTYREHIRYISIWADVQRQERHSDDEQDGEYGSAGAVWHPPFLPYYILWPVHDTKNIKRVWAAKSSTPIATTRTVEYHCTRTARVGRNTLIDSTPLIEALSIIYTRNTIYSWLYSKFLVTWQNDLLPARAAY</sequence>